<evidence type="ECO:0000313" key="4">
    <source>
        <dbReference type="Proteomes" id="UP000314982"/>
    </source>
</evidence>
<dbReference type="STRING" id="62062.ENSHHUP00000012516"/>
<reference evidence="4" key="1">
    <citation type="submission" date="2018-06" db="EMBL/GenBank/DDBJ databases">
        <title>Genome assembly of Danube salmon.</title>
        <authorList>
            <person name="Macqueen D.J."/>
            <person name="Gundappa M.K."/>
        </authorList>
    </citation>
    <scope>NUCLEOTIDE SEQUENCE [LARGE SCALE GENOMIC DNA]</scope>
</reference>
<organism evidence="3 4">
    <name type="scientific">Hucho hucho</name>
    <name type="common">huchen</name>
    <dbReference type="NCBI Taxonomy" id="62062"/>
    <lineage>
        <taxon>Eukaryota</taxon>
        <taxon>Metazoa</taxon>
        <taxon>Chordata</taxon>
        <taxon>Craniata</taxon>
        <taxon>Vertebrata</taxon>
        <taxon>Euteleostomi</taxon>
        <taxon>Actinopterygii</taxon>
        <taxon>Neopterygii</taxon>
        <taxon>Teleostei</taxon>
        <taxon>Protacanthopterygii</taxon>
        <taxon>Salmoniformes</taxon>
        <taxon>Salmonidae</taxon>
        <taxon>Salmoninae</taxon>
        <taxon>Hucho</taxon>
    </lineage>
</organism>
<proteinExistence type="predicted"/>
<dbReference type="GO" id="GO:0005737">
    <property type="term" value="C:cytoplasm"/>
    <property type="evidence" value="ECO:0007669"/>
    <property type="project" value="TreeGrafter"/>
</dbReference>
<dbReference type="PROSITE" id="PS50222">
    <property type="entry name" value="EF_HAND_2"/>
    <property type="match status" value="1"/>
</dbReference>
<dbReference type="GO" id="GO:0097708">
    <property type="term" value="C:intracellular vesicle"/>
    <property type="evidence" value="ECO:0007669"/>
    <property type="project" value="TreeGrafter"/>
</dbReference>
<dbReference type="GO" id="GO:0005509">
    <property type="term" value="F:calcium ion binding"/>
    <property type="evidence" value="ECO:0007669"/>
    <property type="project" value="InterPro"/>
</dbReference>
<dbReference type="PANTHER" id="PTHR11216">
    <property type="entry name" value="EH DOMAIN"/>
    <property type="match status" value="1"/>
</dbReference>
<protein>
    <recommendedName>
        <fullName evidence="5">EH domain-containing protein</fullName>
    </recommendedName>
</protein>
<dbReference type="InterPro" id="IPR000261">
    <property type="entry name" value="EH_dom"/>
</dbReference>
<accession>A0A4W5KKL6</accession>
<evidence type="ECO:0000313" key="3">
    <source>
        <dbReference type="Ensembl" id="ENSHHUP00000012516.1"/>
    </source>
</evidence>
<feature type="domain" description="EF-hand" evidence="2">
    <location>
        <begin position="6"/>
        <end position="41"/>
    </location>
</feature>
<dbReference type="Gene3D" id="1.10.238.10">
    <property type="entry name" value="EF-hand"/>
    <property type="match status" value="1"/>
</dbReference>
<reference evidence="3" key="2">
    <citation type="submission" date="2025-08" db="UniProtKB">
        <authorList>
            <consortium name="Ensembl"/>
        </authorList>
    </citation>
    <scope>IDENTIFICATION</scope>
</reference>
<dbReference type="Proteomes" id="UP000314982">
    <property type="component" value="Unassembled WGS sequence"/>
</dbReference>
<dbReference type="GO" id="GO:0150007">
    <property type="term" value="P:clathrin-dependent synaptic vesicle endocytosis"/>
    <property type="evidence" value="ECO:0007669"/>
    <property type="project" value="TreeGrafter"/>
</dbReference>
<sequence>MATTLLTQTQLATIWTLADVDKDGTLRGEEFILAMHLVDVAKTGQPLPLTLPTELIPPSERYSHYQQN</sequence>
<dbReference type="InterPro" id="IPR011992">
    <property type="entry name" value="EF-hand-dom_pair"/>
</dbReference>
<dbReference type="SMART" id="SM00027">
    <property type="entry name" value="EH"/>
    <property type="match status" value="1"/>
</dbReference>
<dbReference type="GO" id="GO:0060090">
    <property type="term" value="F:molecular adaptor activity"/>
    <property type="evidence" value="ECO:0007669"/>
    <property type="project" value="TreeGrafter"/>
</dbReference>
<dbReference type="PROSITE" id="PS50031">
    <property type="entry name" value="EH"/>
    <property type="match status" value="1"/>
</dbReference>
<evidence type="ECO:0000259" key="2">
    <source>
        <dbReference type="PROSITE" id="PS50222"/>
    </source>
</evidence>
<feature type="domain" description="EH" evidence="1">
    <location>
        <begin position="1"/>
        <end position="62"/>
    </location>
</feature>
<dbReference type="InterPro" id="IPR002048">
    <property type="entry name" value="EF_hand_dom"/>
</dbReference>
<dbReference type="SUPFAM" id="SSF47473">
    <property type="entry name" value="EF-hand"/>
    <property type="match status" value="1"/>
</dbReference>
<evidence type="ECO:0008006" key="5">
    <source>
        <dbReference type="Google" id="ProtNLM"/>
    </source>
</evidence>
<name>A0A4W5KKL6_9TELE</name>
<dbReference type="PANTHER" id="PTHR11216:SF29">
    <property type="entry name" value="INTERSECTIN-2"/>
    <property type="match status" value="1"/>
</dbReference>
<dbReference type="Pfam" id="PF12763">
    <property type="entry name" value="EH"/>
    <property type="match status" value="1"/>
</dbReference>
<reference evidence="3" key="3">
    <citation type="submission" date="2025-09" db="UniProtKB">
        <authorList>
            <consortium name="Ensembl"/>
        </authorList>
    </citation>
    <scope>IDENTIFICATION</scope>
</reference>
<dbReference type="Ensembl" id="ENSHHUT00000012906.1">
    <property type="protein sequence ID" value="ENSHHUP00000012516.1"/>
    <property type="gene ID" value="ENSHHUG00000007656.1"/>
</dbReference>
<keyword evidence="4" id="KW-1185">Reference proteome</keyword>
<dbReference type="GeneTree" id="ENSGT00940000155936"/>
<evidence type="ECO:0000259" key="1">
    <source>
        <dbReference type="PROSITE" id="PS50031"/>
    </source>
</evidence>
<dbReference type="GO" id="GO:0042734">
    <property type="term" value="C:presynaptic membrane"/>
    <property type="evidence" value="ECO:0007669"/>
    <property type="project" value="TreeGrafter"/>
</dbReference>
<dbReference type="AlphaFoldDB" id="A0A4W5KKL6"/>